<dbReference type="EC" id="1.1.1.267" evidence="9"/>
<dbReference type="AlphaFoldDB" id="A0A6F8VBS2"/>
<keyword evidence="3 9" id="KW-0479">Metal-binding</keyword>
<dbReference type="NCBIfam" id="NF009114">
    <property type="entry name" value="PRK12464.1"/>
    <property type="match status" value="1"/>
</dbReference>
<dbReference type="GO" id="GO:0070402">
    <property type="term" value="F:NADPH binding"/>
    <property type="evidence" value="ECO:0007669"/>
    <property type="project" value="InterPro"/>
</dbReference>
<accession>A0A6F8VBS2</accession>
<dbReference type="InterPro" id="IPR036291">
    <property type="entry name" value="NAD(P)-bd_dom_sf"/>
</dbReference>
<dbReference type="InterPro" id="IPR026877">
    <property type="entry name" value="DXPR_C"/>
</dbReference>
<dbReference type="GO" id="GO:0030604">
    <property type="term" value="F:1-deoxy-D-xylulose-5-phosphate reductoisomerase activity"/>
    <property type="evidence" value="ECO:0007669"/>
    <property type="project" value="UniProtKB-UniRule"/>
</dbReference>
<feature type="binding site" evidence="9">
    <location>
        <position position="129"/>
    </location>
    <ligand>
        <name>NADPH</name>
        <dbReference type="ChEBI" id="CHEBI:57783"/>
    </ligand>
</feature>
<dbReference type="FunFam" id="3.40.50.720:FF:000045">
    <property type="entry name" value="1-deoxy-D-xylulose 5-phosphate reductoisomerase"/>
    <property type="match status" value="1"/>
</dbReference>
<evidence type="ECO:0000259" key="10">
    <source>
        <dbReference type="Pfam" id="PF02670"/>
    </source>
</evidence>
<evidence type="ECO:0000256" key="1">
    <source>
        <dbReference type="ARBA" id="ARBA00005094"/>
    </source>
</evidence>
<dbReference type="EMBL" id="AP022853">
    <property type="protein sequence ID" value="BCB26205.1"/>
    <property type="molecule type" value="Genomic_DNA"/>
</dbReference>
<dbReference type="RefSeq" id="WP_173061506.1">
    <property type="nucleotide sequence ID" value="NZ_AP022853.1"/>
</dbReference>
<feature type="binding site" evidence="9">
    <location>
        <position position="154"/>
    </location>
    <ligand>
        <name>1-deoxy-D-xylulose 5-phosphate</name>
        <dbReference type="ChEBI" id="CHEBI:57792"/>
    </ligand>
</feature>
<dbReference type="InterPro" id="IPR013512">
    <property type="entry name" value="DXP_reductoisomerase_N"/>
</dbReference>
<proteinExistence type="inferred from homology"/>
<dbReference type="GO" id="GO:0016853">
    <property type="term" value="F:isomerase activity"/>
    <property type="evidence" value="ECO:0007669"/>
    <property type="project" value="UniProtKB-KW"/>
</dbReference>
<sequence>MSNTQNITVLGSTGSIGVSTLDVIARHPERFRVVALTANSQVDKLFLQCQQFEPEFAVLLDADAAQSLQQKIRASGLATRVLHGVEALEQVSSLPQVDSVMAAIVGAAGLRPSMAAARAGKRILLANKETLVMSGSIFMDAVQDSGSELLPIDSEHNAIFQSLPRDFGRGLGQVGVTRILLTASGGPFRTKPLSALENITPDQACAHPNWSMGRKISVDSASMMNKGLEVIEAHWLFAASAEQIQVVVHPQSVIHSMVEYADGSVLAQLGNPDMRTPIAYALGFPERIAAGVSPLDLFKIARLDFQEPDMQRFRCLDLAYQALRQGGTAPAILNAANEVAVAAFLDERLPFLGIPSVIEHALEQISSVPVTRLEDVQQADQMAREIAIERIGRAGVGAFAPHASRLTPHQLT</sequence>
<dbReference type="SUPFAM" id="SSF69055">
    <property type="entry name" value="1-deoxy-D-xylulose-5-phosphate reductoisomerase, C-terminal domain"/>
    <property type="match status" value="1"/>
</dbReference>
<dbReference type="Pfam" id="PF02670">
    <property type="entry name" value="DXP_reductoisom"/>
    <property type="match status" value="1"/>
</dbReference>
<dbReference type="NCBIfam" id="NF003938">
    <property type="entry name" value="PRK05447.1-1"/>
    <property type="match status" value="1"/>
</dbReference>
<dbReference type="Gene3D" id="1.10.1740.10">
    <property type="match status" value="1"/>
</dbReference>
<keyword evidence="5 9" id="KW-0560">Oxidoreductase</keyword>
<organism evidence="13 14">
    <name type="scientific">Sulfurimicrobium lacus</name>
    <dbReference type="NCBI Taxonomy" id="2715678"/>
    <lineage>
        <taxon>Bacteria</taxon>
        <taxon>Pseudomonadati</taxon>
        <taxon>Pseudomonadota</taxon>
        <taxon>Betaproteobacteria</taxon>
        <taxon>Nitrosomonadales</taxon>
        <taxon>Sulfuricellaceae</taxon>
        <taxon>Sulfurimicrobium</taxon>
    </lineage>
</organism>
<comment type="pathway">
    <text evidence="1 9">Isoprenoid biosynthesis; isopentenyl diphosphate biosynthesis via DXP pathway; isopentenyl diphosphate from 1-deoxy-D-xylulose 5-phosphate: step 1/6.</text>
</comment>
<feature type="binding site" evidence="9">
    <location>
        <position position="229"/>
    </location>
    <ligand>
        <name>1-deoxy-D-xylulose 5-phosphate</name>
        <dbReference type="ChEBI" id="CHEBI:57792"/>
    </ligand>
</feature>
<keyword evidence="4 9" id="KW-0521">NADP</keyword>
<evidence type="ECO:0000313" key="13">
    <source>
        <dbReference type="EMBL" id="BCB26205.1"/>
    </source>
</evidence>
<dbReference type="SUPFAM" id="SSF55347">
    <property type="entry name" value="Glyceraldehyde-3-phosphate dehydrogenase-like, C-terminal domain"/>
    <property type="match status" value="1"/>
</dbReference>
<feature type="binding site" evidence="9">
    <location>
        <position position="16"/>
    </location>
    <ligand>
        <name>NADPH</name>
        <dbReference type="ChEBI" id="CHEBI:57783"/>
    </ligand>
</feature>
<dbReference type="InterPro" id="IPR003821">
    <property type="entry name" value="DXP_reductoisomerase"/>
</dbReference>
<feature type="binding site" evidence="9">
    <location>
        <position position="155"/>
    </location>
    <ligand>
        <name>Mn(2+)</name>
        <dbReference type="ChEBI" id="CHEBI:29035"/>
    </ligand>
</feature>
<dbReference type="PIRSF" id="PIRSF006205">
    <property type="entry name" value="Dxp_reductismrs"/>
    <property type="match status" value="1"/>
</dbReference>
<keyword evidence="14" id="KW-1185">Reference proteome</keyword>
<dbReference type="GO" id="GO:0030145">
    <property type="term" value="F:manganese ion binding"/>
    <property type="evidence" value="ECO:0007669"/>
    <property type="project" value="TreeGrafter"/>
</dbReference>
<comment type="cofactor">
    <cofactor evidence="9">
        <name>Mg(2+)</name>
        <dbReference type="ChEBI" id="CHEBI:18420"/>
    </cofactor>
    <cofactor evidence="9">
        <name>Mn(2+)</name>
        <dbReference type="ChEBI" id="CHEBI:29035"/>
    </cofactor>
</comment>
<feature type="domain" description="DXP reductoisomerase C-terminal" evidence="12">
    <location>
        <begin position="269"/>
        <end position="385"/>
    </location>
</feature>
<feature type="binding site" evidence="9">
    <location>
        <position position="220"/>
    </location>
    <ligand>
        <name>1-deoxy-D-xylulose 5-phosphate</name>
        <dbReference type="ChEBI" id="CHEBI:57792"/>
    </ligand>
</feature>
<dbReference type="PANTHER" id="PTHR30525:SF0">
    <property type="entry name" value="1-DEOXY-D-XYLULOSE 5-PHOSPHATE REDUCTOISOMERASE, CHLOROPLASTIC"/>
    <property type="match status" value="1"/>
</dbReference>
<dbReference type="HAMAP" id="MF_00183">
    <property type="entry name" value="DXP_reductoisom"/>
    <property type="match status" value="1"/>
</dbReference>
<dbReference type="Pfam" id="PF08436">
    <property type="entry name" value="DXP_redisom_C"/>
    <property type="match status" value="1"/>
</dbReference>
<evidence type="ECO:0000256" key="2">
    <source>
        <dbReference type="ARBA" id="ARBA00006825"/>
    </source>
</evidence>
<evidence type="ECO:0000256" key="7">
    <source>
        <dbReference type="ARBA" id="ARBA00023229"/>
    </source>
</evidence>
<feature type="binding site" evidence="9">
    <location>
        <position position="225"/>
    </location>
    <ligand>
        <name>1-deoxy-D-xylulose 5-phosphate</name>
        <dbReference type="ChEBI" id="CHEBI:57792"/>
    </ligand>
</feature>
<name>A0A6F8VBS2_9PROT</name>
<dbReference type="KEGG" id="slac:SKTS_10910"/>
<feature type="domain" description="1-deoxy-D-xylulose 5-phosphate reductoisomerase N-terminal" evidence="10">
    <location>
        <begin position="7"/>
        <end position="135"/>
    </location>
</feature>
<dbReference type="PANTHER" id="PTHR30525">
    <property type="entry name" value="1-DEOXY-D-XYLULOSE 5-PHOSPHATE REDUCTOISOMERASE"/>
    <property type="match status" value="1"/>
</dbReference>
<dbReference type="Pfam" id="PF13288">
    <property type="entry name" value="DXPR_C"/>
    <property type="match status" value="1"/>
</dbReference>
<evidence type="ECO:0000259" key="11">
    <source>
        <dbReference type="Pfam" id="PF08436"/>
    </source>
</evidence>
<dbReference type="GO" id="GO:0051484">
    <property type="term" value="P:isopentenyl diphosphate biosynthetic process, methylerythritol 4-phosphate pathway involved in terpenoid biosynthetic process"/>
    <property type="evidence" value="ECO:0007669"/>
    <property type="project" value="UniProtKB-ARBA"/>
</dbReference>
<keyword evidence="9" id="KW-0460">Magnesium</keyword>
<dbReference type="InterPro" id="IPR013644">
    <property type="entry name" value="DXP_reductoisomerase_C"/>
</dbReference>
<keyword evidence="7 9" id="KW-0414">Isoprene biosynthesis</keyword>
<feature type="binding site" evidence="9">
    <location>
        <position position="15"/>
    </location>
    <ligand>
        <name>NADPH</name>
        <dbReference type="ChEBI" id="CHEBI:57783"/>
    </ligand>
</feature>
<feature type="binding site" evidence="9">
    <location>
        <position position="229"/>
    </location>
    <ligand>
        <name>Mn(2+)</name>
        <dbReference type="ChEBI" id="CHEBI:29035"/>
    </ligand>
</feature>
<feature type="binding site" evidence="9">
    <location>
        <position position="226"/>
    </location>
    <ligand>
        <name>1-deoxy-D-xylulose 5-phosphate</name>
        <dbReference type="ChEBI" id="CHEBI:57792"/>
    </ligand>
</feature>
<reference evidence="14" key="1">
    <citation type="submission" date="2020-03" db="EMBL/GenBank/DDBJ databases">
        <title>Complete genome sequence of sulfur-oxidizing bacterium skT11.</title>
        <authorList>
            <person name="Kanda M."/>
            <person name="Kojima H."/>
            <person name="Fukui M."/>
        </authorList>
    </citation>
    <scope>NUCLEOTIDE SEQUENCE [LARGE SCALE GENOMIC DNA]</scope>
    <source>
        <strain evidence="14">skT11</strain>
    </source>
</reference>
<evidence type="ECO:0000256" key="3">
    <source>
        <dbReference type="ARBA" id="ARBA00022723"/>
    </source>
</evidence>
<comment type="catalytic activity">
    <reaction evidence="8">
        <text>2-C-methyl-D-erythritol 4-phosphate + NADP(+) = 1-deoxy-D-xylulose 5-phosphate + NADPH + H(+)</text>
        <dbReference type="Rhea" id="RHEA:13717"/>
        <dbReference type="ChEBI" id="CHEBI:15378"/>
        <dbReference type="ChEBI" id="CHEBI:57783"/>
        <dbReference type="ChEBI" id="CHEBI:57792"/>
        <dbReference type="ChEBI" id="CHEBI:58262"/>
        <dbReference type="ChEBI" id="CHEBI:58349"/>
        <dbReference type="EC" id="1.1.1.267"/>
    </reaction>
    <physiologicalReaction direction="right-to-left" evidence="8">
        <dbReference type="Rhea" id="RHEA:13719"/>
    </physiologicalReaction>
</comment>
<keyword evidence="6 9" id="KW-0464">Manganese</keyword>
<feature type="binding site" evidence="9">
    <location>
        <position position="128"/>
    </location>
    <ligand>
        <name>1-deoxy-D-xylulose 5-phosphate</name>
        <dbReference type="ChEBI" id="CHEBI:57792"/>
    </ligand>
</feature>
<evidence type="ECO:0000256" key="8">
    <source>
        <dbReference type="ARBA" id="ARBA00048543"/>
    </source>
</evidence>
<feature type="binding site" evidence="9">
    <location>
        <position position="213"/>
    </location>
    <ligand>
        <name>NADPH</name>
        <dbReference type="ChEBI" id="CHEBI:57783"/>
    </ligand>
</feature>
<feature type="domain" description="1-deoxy-D-xylulose 5-phosphate reductoisomerase C-terminal" evidence="11">
    <location>
        <begin position="149"/>
        <end position="237"/>
    </location>
</feature>
<keyword evidence="13" id="KW-0413">Isomerase</keyword>
<comment type="function">
    <text evidence="9">Catalyzes the NADPH-dependent rearrangement and reduction of 1-deoxy-D-xylulose-5-phosphate (DXP) to 2-C-methyl-D-erythritol 4-phosphate (MEP).</text>
</comment>
<evidence type="ECO:0000313" key="14">
    <source>
        <dbReference type="Proteomes" id="UP000502260"/>
    </source>
</evidence>
<dbReference type="NCBIfam" id="TIGR00243">
    <property type="entry name" value="Dxr"/>
    <property type="match status" value="1"/>
</dbReference>
<dbReference type="SUPFAM" id="SSF51735">
    <property type="entry name" value="NAD(P)-binding Rossmann-fold domains"/>
    <property type="match status" value="1"/>
</dbReference>
<evidence type="ECO:0000259" key="12">
    <source>
        <dbReference type="Pfam" id="PF13288"/>
    </source>
</evidence>
<feature type="binding site" evidence="9">
    <location>
        <position position="14"/>
    </location>
    <ligand>
        <name>NADPH</name>
        <dbReference type="ChEBI" id="CHEBI:57783"/>
    </ligand>
</feature>
<dbReference type="Proteomes" id="UP000502260">
    <property type="component" value="Chromosome"/>
</dbReference>
<dbReference type="UniPathway" id="UPA00056">
    <property type="reaction ID" value="UER00092"/>
</dbReference>
<feature type="binding site" evidence="9">
    <location>
        <position position="184"/>
    </location>
    <ligand>
        <name>1-deoxy-D-xylulose 5-phosphate</name>
        <dbReference type="ChEBI" id="CHEBI:57792"/>
    </ligand>
</feature>
<feature type="binding site" evidence="9">
    <location>
        <position position="207"/>
    </location>
    <ligand>
        <name>1-deoxy-D-xylulose 5-phosphate</name>
        <dbReference type="ChEBI" id="CHEBI:57792"/>
    </ligand>
</feature>
<feature type="binding site" evidence="9">
    <location>
        <position position="127"/>
    </location>
    <ligand>
        <name>NADPH</name>
        <dbReference type="ChEBI" id="CHEBI:57783"/>
    </ligand>
</feature>
<feature type="binding site" evidence="9">
    <location>
        <position position="13"/>
    </location>
    <ligand>
        <name>NADPH</name>
        <dbReference type="ChEBI" id="CHEBI:57783"/>
    </ligand>
</feature>
<feature type="binding site" evidence="9">
    <location>
        <position position="153"/>
    </location>
    <ligand>
        <name>Mn(2+)</name>
        <dbReference type="ChEBI" id="CHEBI:29035"/>
    </ligand>
</feature>
<gene>
    <name evidence="9 13" type="primary">dxr</name>
    <name evidence="13" type="ORF">SKTS_10910</name>
</gene>
<comment type="caution">
    <text evidence="9">Lacks conserved residue(s) required for the propagation of feature annotation.</text>
</comment>
<dbReference type="Gene3D" id="3.40.50.720">
    <property type="entry name" value="NAD(P)-binding Rossmann-like Domain"/>
    <property type="match status" value="1"/>
</dbReference>
<evidence type="ECO:0000256" key="9">
    <source>
        <dbReference type="HAMAP-Rule" id="MF_00183"/>
    </source>
</evidence>
<feature type="binding site" evidence="9">
    <location>
        <position position="155"/>
    </location>
    <ligand>
        <name>1-deoxy-D-xylulose 5-phosphate</name>
        <dbReference type="ChEBI" id="CHEBI:57792"/>
    </ligand>
</feature>
<protein>
    <recommendedName>
        <fullName evidence="9">1-deoxy-D-xylulose 5-phosphate reductoisomerase</fullName>
        <shortName evidence="9">DXP reductoisomerase</shortName>
        <ecNumber evidence="9">1.1.1.267</ecNumber>
    </recommendedName>
    <alternativeName>
        <fullName evidence="9">1-deoxyxylulose-5-phosphate reductoisomerase</fullName>
    </alternativeName>
    <alternativeName>
        <fullName evidence="9">2-C-methyl-D-erythritol 4-phosphate synthase</fullName>
    </alternativeName>
</protein>
<comment type="similarity">
    <text evidence="2 9">Belongs to the DXR family.</text>
</comment>
<evidence type="ECO:0000256" key="5">
    <source>
        <dbReference type="ARBA" id="ARBA00023002"/>
    </source>
</evidence>
<dbReference type="InterPro" id="IPR036169">
    <property type="entry name" value="DXPR_C_sf"/>
</dbReference>
<evidence type="ECO:0000256" key="6">
    <source>
        <dbReference type="ARBA" id="ARBA00023211"/>
    </source>
</evidence>
<evidence type="ECO:0000256" key="4">
    <source>
        <dbReference type="ARBA" id="ARBA00022857"/>
    </source>
</evidence>